<evidence type="ECO:0000313" key="4">
    <source>
        <dbReference type="Proteomes" id="UP001190700"/>
    </source>
</evidence>
<gene>
    <name evidence="3" type="ORF">CYMTET_17030</name>
    <name evidence="2" type="ORF">CYMTET_31850</name>
    <name evidence="1" type="ORF">CYMTET_44582</name>
</gene>
<sequence>METIQTEYVQMDSFNGTNIHCTCDNPESSSHVTTREDASVCLECGTVVPGQLILVHQVRRHEVVDQDNTGGFQSSLGCSRPEHSENGRAKFRRISLSGAQRKPNKDYARMKYAWYEDVELNEHFFGAAFARHLLPNMLNISKVIWASSIRDDQWLRGSQQFKDLGMDKFWEQMCALDERARVKSCFLSNGESEKYNLHVTQGLDRVDEEKEPDGSRWTWTDLLSRFFNCGDNKSLKQNRFLNVIRTVMRYRTLSNLAKLLNSDRVWSVPMLELVKLPCNEVDNEFFEDAIRQASVVELATQKFDALVRSPDATLTAPKTYDKRLMCVKEAWIELINHVNTSVENMHEQRTYSQLISLVYDGDSKHKVLLNDMFHLCDKYLIGMPHVLAKLVTVEKTVRPRKAVKKVRRTDVV</sequence>
<reference evidence="2" key="2">
    <citation type="submission" date="2023-06" db="EMBL/GenBank/DDBJ databases">
        <title>Long-read-based genome assembly of the green algal bacterivore Cymbomonas tetramitiformis.</title>
        <authorList>
            <person name="Gyaltshen Y."/>
            <person name="Rozenberg A."/>
            <person name="Paasch A."/>
            <person name="Burns J.A."/>
            <person name="Warring S."/>
            <person name="Larson R."/>
            <person name="Maurer-Alcala X."/>
            <person name="Dacks J."/>
            <person name="Kim E."/>
        </authorList>
    </citation>
    <scope>NUCLEOTIDE SEQUENCE</scope>
    <source>
        <strain evidence="2">PLY_AMNH</strain>
    </source>
</reference>
<dbReference type="EMBL" id="LGRX02030310">
    <property type="protein sequence ID" value="KAK3245761.1"/>
    <property type="molecule type" value="Genomic_DNA"/>
</dbReference>
<keyword evidence="4" id="KW-1185">Reference proteome</keyword>
<organism evidence="2 4">
    <name type="scientific">Cymbomonas tetramitiformis</name>
    <dbReference type="NCBI Taxonomy" id="36881"/>
    <lineage>
        <taxon>Eukaryota</taxon>
        <taxon>Viridiplantae</taxon>
        <taxon>Chlorophyta</taxon>
        <taxon>Pyramimonadophyceae</taxon>
        <taxon>Pyramimonadales</taxon>
        <taxon>Pyramimonadaceae</taxon>
        <taxon>Cymbomonas</taxon>
    </lineage>
</organism>
<comment type="caution">
    <text evidence="2">The sequence shown here is derived from an EMBL/GenBank/DDBJ whole genome shotgun (WGS) entry which is preliminary data.</text>
</comment>
<evidence type="ECO:0000313" key="2">
    <source>
        <dbReference type="EMBL" id="KAK3259190.1"/>
    </source>
</evidence>
<evidence type="ECO:0000313" key="3">
    <source>
        <dbReference type="EMBL" id="KAK3274800.1"/>
    </source>
</evidence>
<accession>A0AAE0KSU2</accession>
<reference evidence="2 4" key="1">
    <citation type="journal article" date="2015" name="Genome Biol. Evol.">
        <title>Comparative Genomics of a Bacterivorous Green Alga Reveals Evolutionary Causalities and Consequences of Phago-Mixotrophic Mode of Nutrition.</title>
        <authorList>
            <person name="Burns J.A."/>
            <person name="Paasch A."/>
            <person name="Narechania A."/>
            <person name="Kim E."/>
        </authorList>
    </citation>
    <scope>NUCLEOTIDE SEQUENCE [LARGE SCALE GENOMIC DNA]</scope>
    <source>
        <strain evidence="2">PLY_AMNH</strain>
    </source>
</reference>
<dbReference type="AlphaFoldDB" id="A0AAE0KSU2"/>
<evidence type="ECO:0000313" key="1">
    <source>
        <dbReference type="EMBL" id="KAK3245761.1"/>
    </source>
</evidence>
<proteinExistence type="predicted"/>
<name>A0AAE0KSU2_9CHLO</name>
<dbReference type="EMBL" id="LGRX02018953">
    <property type="protein sequence ID" value="KAK3259190.1"/>
    <property type="molecule type" value="Genomic_DNA"/>
</dbReference>
<protein>
    <submittedName>
        <fullName evidence="2">Uncharacterized protein</fullName>
    </submittedName>
</protein>
<dbReference type="EMBL" id="LGRX02007525">
    <property type="protein sequence ID" value="KAK3274800.1"/>
    <property type="molecule type" value="Genomic_DNA"/>
</dbReference>
<dbReference type="Proteomes" id="UP001190700">
    <property type="component" value="Unassembled WGS sequence"/>
</dbReference>